<feature type="compositionally biased region" description="Basic and acidic residues" evidence="9">
    <location>
        <begin position="293"/>
        <end position="319"/>
    </location>
</feature>
<gene>
    <name evidence="11" type="ORF">TCIL3000_0_52540</name>
</gene>
<evidence type="ECO:0000256" key="5">
    <source>
        <dbReference type="ARBA" id="ARBA00022729"/>
    </source>
</evidence>
<keyword evidence="6" id="KW-0472">Membrane</keyword>
<dbReference type="AlphaFoldDB" id="F9WBM2"/>
<keyword evidence="12" id="KW-1185">Reference proteome</keyword>
<evidence type="ECO:0000256" key="7">
    <source>
        <dbReference type="ARBA" id="ARBA00023180"/>
    </source>
</evidence>
<comment type="function">
    <text evidence="1">VSG forms a coat on the surface of the parasite. The trypanosome evades the immune response of the host by expressing a series of antigenically distinct VSGs from an estimated 1000 VSG genes.</text>
</comment>
<reference evidence="12" key="1">
    <citation type="submission" date="2011-07" db="EMBL/GenBank/DDBJ databases">
        <title>Divergent evolution of antigenic variation in African trypanosomes.</title>
        <authorList>
            <person name="Jackson A.P."/>
            <person name="Berry A."/>
            <person name="Allison H.C."/>
            <person name="Burton P."/>
            <person name="Anderson J."/>
            <person name="Aslett M."/>
            <person name="Brown R."/>
            <person name="Corton N."/>
            <person name="Harris D."/>
            <person name="Hauser H."/>
            <person name="Gamble J."/>
            <person name="Gilderthorp R."/>
            <person name="McQuillan J."/>
            <person name="Quail M.A."/>
            <person name="Sanders M."/>
            <person name="Van Tonder A."/>
            <person name="Ginger M.L."/>
            <person name="Donelson J.E."/>
            <person name="Field M.C."/>
            <person name="Barry J.D."/>
            <person name="Berriman M."/>
            <person name="Hertz-Fowler C."/>
        </authorList>
    </citation>
    <scope>NUCLEOTIDE SEQUENCE [LARGE SCALE GENOMIC DNA]</scope>
    <source>
        <strain evidence="12">IL3000</strain>
    </source>
</reference>
<keyword evidence="5" id="KW-0732">Signal</keyword>
<comment type="subcellular location">
    <subcellularLocation>
        <location evidence="2">Cell membrane</location>
        <topology evidence="2">Lipid-anchor</topology>
        <topology evidence="2">GPI-anchor</topology>
    </subcellularLocation>
</comment>
<evidence type="ECO:0000256" key="2">
    <source>
        <dbReference type="ARBA" id="ARBA00004609"/>
    </source>
</evidence>
<evidence type="ECO:0000256" key="1">
    <source>
        <dbReference type="ARBA" id="ARBA00002523"/>
    </source>
</evidence>
<dbReference type="Proteomes" id="UP000000702">
    <property type="component" value="Unassembled WGS sequence"/>
</dbReference>
<evidence type="ECO:0000256" key="9">
    <source>
        <dbReference type="SAM" id="MobiDB-lite"/>
    </source>
</evidence>
<dbReference type="Pfam" id="PF13206">
    <property type="entry name" value="VSG_B"/>
    <property type="match status" value="1"/>
</dbReference>
<keyword evidence="4" id="KW-0336">GPI-anchor</keyword>
<protein>
    <submittedName>
        <fullName evidence="11">Variant surface glycoprotein</fullName>
    </submittedName>
</protein>
<evidence type="ECO:0000256" key="6">
    <source>
        <dbReference type="ARBA" id="ARBA00023136"/>
    </source>
</evidence>
<dbReference type="InterPro" id="IPR025932">
    <property type="entry name" value="Trypano_VSG_B_N_dom"/>
</dbReference>
<evidence type="ECO:0000256" key="4">
    <source>
        <dbReference type="ARBA" id="ARBA00022622"/>
    </source>
</evidence>
<evidence type="ECO:0000256" key="8">
    <source>
        <dbReference type="ARBA" id="ARBA00023288"/>
    </source>
</evidence>
<organism evidence="11 12">
    <name type="scientific">Trypanosoma congolense (strain IL3000)</name>
    <dbReference type="NCBI Taxonomy" id="1068625"/>
    <lineage>
        <taxon>Eukaryota</taxon>
        <taxon>Discoba</taxon>
        <taxon>Euglenozoa</taxon>
        <taxon>Kinetoplastea</taxon>
        <taxon>Metakinetoplastina</taxon>
        <taxon>Trypanosomatida</taxon>
        <taxon>Trypanosomatidae</taxon>
        <taxon>Trypanosoma</taxon>
        <taxon>Nannomonas</taxon>
    </lineage>
</organism>
<feature type="region of interest" description="Disordered" evidence="9">
    <location>
        <begin position="272"/>
        <end position="343"/>
    </location>
</feature>
<evidence type="ECO:0000259" key="10">
    <source>
        <dbReference type="Pfam" id="PF13206"/>
    </source>
</evidence>
<dbReference type="VEuPathDB" id="TriTrypDB:TcIL3000_0_52540"/>
<proteinExistence type="predicted"/>
<comment type="caution">
    <text evidence="11">The sequence shown here is derived from an EMBL/GenBank/DDBJ whole genome shotgun (WGS) entry which is preliminary data.</text>
</comment>
<dbReference type="EMBL" id="CAEQ01001598">
    <property type="protein sequence ID" value="CCD14655.1"/>
    <property type="molecule type" value="Genomic_DNA"/>
</dbReference>
<evidence type="ECO:0000313" key="12">
    <source>
        <dbReference type="Proteomes" id="UP000000702"/>
    </source>
</evidence>
<evidence type="ECO:0000313" key="11">
    <source>
        <dbReference type="EMBL" id="CCD14655.1"/>
    </source>
</evidence>
<name>F9WBM2_TRYCI</name>
<keyword evidence="8" id="KW-0449">Lipoprotein</keyword>
<keyword evidence="3" id="KW-1003">Cell membrane</keyword>
<dbReference type="GO" id="GO:0005886">
    <property type="term" value="C:plasma membrane"/>
    <property type="evidence" value="ECO:0007669"/>
    <property type="project" value="UniProtKB-SubCell"/>
</dbReference>
<feature type="compositionally biased region" description="Low complexity" evidence="9">
    <location>
        <begin position="272"/>
        <end position="282"/>
    </location>
</feature>
<accession>F9WBM2</accession>
<reference evidence="11 12" key="2">
    <citation type="journal article" date="2012" name="Proc. Natl. Acad. Sci. U.S.A.">
        <title>Antigenic diversity is generated by distinct evolutionary mechanisms in African trypanosome species.</title>
        <authorList>
            <person name="Jackson A.P."/>
            <person name="Berry A."/>
            <person name="Aslett M."/>
            <person name="Allison H.C."/>
            <person name="Burton P."/>
            <person name="Vavrova-Anderson J."/>
            <person name="Brown R."/>
            <person name="Browne H."/>
            <person name="Corton N."/>
            <person name="Hauser H."/>
            <person name="Gamble J."/>
            <person name="Gilderthorp R."/>
            <person name="Marcello L."/>
            <person name="McQuillan J."/>
            <person name="Otto T.D."/>
            <person name="Quail M.A."/>
            <person name="Sanders M.J."/>
            <person name="van Tonder A."/>
            <person name="Ginger M.L."/>
            <person name="Field M.C."/>
            <person name="Barry J.D."/>
            <person name="Hertz-Fowler C."/>
            <person name="Berriman M."/>
        </authorList>
    </citation>
    <scope>NUCLEOTIDE SEQUENCE [LARGE SCALE GENOMIC DNA]</scope>
    <source>
        <strain evidence="11 12">IL3000</strain>
    </source>
</reference>
<keyword evidence="7" id="KW-0325">Glycoprotein</keyword>
<evidence type="ECO:0000256" key="3">
    <source>
        <dbReference type="ARBA" id="ARBA00022475"/>
    </source>
</evidence>
<dbReference type="GO" id="GO:0098552">
    <property type="term" value="C:side of membrane"/>
    <property type="evidence" value="ECO:0007669"/>
    <property type="project" value="UniProtKB-KW"/>
</dbReference>
<feature type="domain" description="Trypanosome variant surface glycoprotein B-type N-terminal" evidence="10">
    <location>
        <begin position="66"/>
        <end position="209"/>
    </location>
</feature>
<sequence>MFGKMMMLKSIKVMVMVGLVVIGIHADVHVILNSSHFDLLCNVTRATTGLYLAFVEYDELIDLGKMNELGEKINKIFFGSKWSGRGGGIWKLPETFAEKNPKRSEICESTSKYEDVPLPNDSMATTFFCLCTPTSVGKNDLCELKVESKDIWSDTAKDVKKVFAELWGDGFDANVMNKCGSSNTGGDFEVEKNHLTENLNKLKSIFKKSDILGISRITCDESHACARITKNPTWMQKLEEIERLNLTQIRLDAIKQELESKQKIVDESTSSASEYISASQPSPIAESAAEGFHIPEETPKPKTRRAPEEEKKTEQERVSAKIPQNKIEKTEDPIPTPEQNEASGSFIIRQKWLLLAALRV</sequence>